<evidence type="ECO:0000256" key="1">
    <source>
        <dbReference type="SAM" id="Coils"/>
    </source>
</evidence>
<feature type="compositionally biased region" description="Low complexity" evidence="2">
    <location>
        <begin position="847"/>
        <end position="874"/>
    </location>
</feature>
<accession>A0ABP8UIX2</accession>
<evidence type="ECO:0000256" key="2">
    <source>
        <dbReference type="SAM" id="MobiDB-lite"/>
    </source>
</evidence>
<name>A0ABP8UIX2_9ACTN</name>
<keyword evidence="4" id="KW-1185">Reference proteome</keyword>
<feature type="compositionally biased region" description="Polar residues" evidence="2">
    <location>
        <begin position="916"/>
        <end position="926"/>
    </location>
</feature>
<gene>
    <name evidence="3" type="ORF">GCM10023196_066240</name>
</gene>
<reference evidence="4" key="1">
    <citation type="journal article" date="2019" name="Int. J. Syst. Evol. Microbiol.">
        <title>The Global Catalogue of Microorganisms (GCM) 10K type strain sequencing project: providing services to taxonomists for standard genome sequencing and annotation.</title>
        <authorList>
            <consortium name="The Broad Institute Genomics Platform"/>
            <consortium name="The Broad Institute Genome Sequencing Center for Infectious Disease"/>
            <person name="Wu L."/>
            <person name="Ma J."/>
        </authorList>
    </citation>
    <scope>NUCLEOTIDE SEQUENCE [LARGE SCALE GENOMIC DNA]</scope>
    <source>
        <strain evidence="4">JCM 17939</strain>
    </source>
</reference>
<feature type="coiled-coil region" evidence="1">
    <location>
        <begin position="69"/>
        <end position="96"/>
    </location>
</feature>
<organism evidence="3 4">
    <name type="scientific">Actinoallomurus vinaceus</name>
    <dbReference type="NCBI Taxonomy" id="1080074"/>
    <lineage>
        <taxon>Bacteria</taxon>
        <taxon>Bacillati</taxon>
        <taxon>Actinomycetota</taxon>
        <taxon>Actinomycetes</taxon>
        <taxon>Streptosporangiales</taxon>
        <taxon>Thermomonosporaceae</taxon>
        <taxon>Actinoallomurus</taxon>
    </lineage>
</organism>
<feature type="compositionally biased region" description="Pro residues" evidence="2">
    <location>
        <begin position="929"/>
        <end position="946"/>
    </location>
</feature>
<feature type="compositionally biased region" description="Polar residues" evidence="2">
    <location>
        <begin position="948"/>
        <end position="957"/>
    </location>
</feature>
<feature type="region of interest" description="Disordered" evidence="2">
    <location>
        <begin position="307"/>
        <end position="348"/>
    </location>
</feature>
<feature type="compositionally biased region" description="Low complexity" evidence="2">
    <location>
        <begin position="893"/>
        <end position="913"/>
    </location>
</feature>
<feature type="compositionally biased region" description="Pro residues" evidence="2">
    <location>
        <begin position="958"/>
        <end position="976"/>
    </location>
</feature>
<feature type="compositionally biased region" description="Polar residues" evidence="2">
    <location>
        <begin position="989"/>
        <end position="998"/>
    </location>
</feature>
<feature type="compositionally biased region" description="Basic and acidic residues" evidence="2">
    <location>
        <begin position="320"/>
        <end position="333"/>
    </location>
</feature>
<keyword evidence="1" id="KW-0175">Coiled coil</keyword>
<feature type="compositionally biased region" description="Low complexity" evidence="2">
    <location>
        <begin position="799"/>
        <end position="833"/>
    </location>
</feature>
<protein>
    <submittedName>
        <fullName evidence="3">Uncharacterized protein</fullName>
    </submittedName>
</protein>
<feature type="region of interest" description="Disordered" evidence="2">
    <location>
        <begin position="733"/>
        <end position="998"/>
    </location>
</feature>
<evidence type="ECO:0000313" key="3">
    <source>
        <dbReference type="EMBL" id="GAA4632507.1"/>
    </source>
</evidence>
<sequence>MASIDSRLAVDSARRVHGGSRRRTVDDVGRDGFRGERLLAASAFAVLVFVPILNPPPQHRRPRVSRPPTQHETARLRRLQEEAARAKARAERLRRFSDGLAKVRRHVGTWHDEHADLRRRHDALQRLIAEGKNAKARKHFTELRRDVDTALLRRELIAQTRGQRLPADLRQAIEEELLRGKDKLPRSTANAAGRAVTIGDLVTDVLDGVSAPERDRSAVKGFMTDPANDPIARDIARLSGLRPDHVLGKDASLRKTTDAIDKRHNTAKTAAAAKAAEAWDLYYQLHPEVAPYAQGNPKNWDGVISVTEPETVGPPPAFNKTDRTSSRARDDVGHTGNVSKANAALGGYHRSTEVGPRIRYRVTLTNGDVYEVEGHTTKATSSAKLPGTADISSDSALQPIIDALKKVSPVTPFYTRSTSGESISVVTSTFNGTAKKVSSPNDTLFRDEIPIIAEPDGEDTVTVSPGSTTQKWGLQFAVPGLSGVTLQHATTNKHDGGDPTKTISAMGNIGVGPLFKVGGTLEHTSAKDDKGDPKKTIAVTGNASGSIPLIKPLSVQASTQATGEHTQEEWLQILREELSKLLPGLRLPASSEPAVLPDPGSTPQDQQDNGDKPVGDQHQTGNAYEVPDIPIPCNDAMTTKDRQNCEPVHEPRPVCNDTMTTQDRQNCEPVHEPRPVCNDTMTTQDRQNCEPVHEPRPVCNDTMTTQDRQNCEPLPDWAACVMSGKIKTECPMPRIPAPADNDGGCPAPNVGVPEPGPDNTPDECKDGETTKINPPVVNQPDTPVVKQPDVPVVNQPDTPIVKQPDVPVVDQPEVPVVKQPDVPVVNQPDTPVVKQPDVPVVNQPDTPVVKQPDVPVVNQPPVVKQPDVPVVNQPSVPVINQPDTSVIKQPDAPTTQPTPQLPQISLPQISLPQITPPQISLPQVSLPQITPPAPPAAAPDPQPTPQPNLITPINPISQPEPAPKPNPIVQPNPINQPNPISTPISNPATSPTNLNLIP</sequence>
<dbReference type="Proteomes" id="UP001501442">
    <property type="component" value="Unassembled WGS sequence"/>
</dbReference>
<feature type="region of interest" description="Disordered" evidence="2">
    <location>
        <begin position="588"/>
        <end position="631"/>
    </location>
</feature>
<feature type="compositionally biased region" description="Low complexity" evidence="2">
    <location>
        <begin position="977"/>
        <end position="988"/>
    </location>
</feature>
<comment type="caution">
    <text evidence="3">The sequence shown here is derived from an EMBL/GenBank/DDBJ whole genome shotgun (WGS) entry which is preliminary data.</text>
</comment>
<dbReference type="EMBL" id="BAABHK010000010">
    <property type="protein sequence ID" value="GAA4632507.1"/>
    <property type="molecule type" value="Genomic_DNA"/>
</dbReference>
<proteinExistence type="predicted"/>
<evidence type="ECO:0000313" key="4">
    <source>
        <dbReference type="Proteomes" id="UP001501442"/>
    </source>
</evidence>